<evidence type="ECO:0000256" key="3">
    <source>
        <dbReference type="ARBA" id="ARBA00012776"/>
    </source>
</evidence>
<comment type="subunit">
    <text evidence="2">Homodimer.</text>
</comment>
<dbReference type="FunFam" id="3.40.50.720:FF:000006">
    <property type="entry name" value="Bifunctional protein FolD"/>
    <property type="match status" value="1"/>
</dbReference>
<dbReference type="Pfam" id="PF00763">
    <property type="entry name" value="THF_DHG_CYH"/>
    <property type="match status" value="1"/>
</dbReference>
<dbReference type="InterPro" id="IPR000672">
    <property type="entry name" value="THF_DH/CycHdrlase"/>
</dbReference>
<dbReference type="InterPro" id="IPR020631">
    <property type="entry name" value="THF_DH/CycHdrlase_NAD-bd_dom"/>
</dbReference>
<comment type="pathway">
    <text evidence="1">One-carbon metabolism; tetrahydrofolate interconversion.</text>
</comment>
<keyword evidence="8" id="KW-0521">NADP</keyword>
<protein>
    <recommendedName>
        <fullName evidence="5">C-1-tetrahydrofolate synthase, cytoplasmic</fullName>
        <ecNumber evidence="4">1.5.1.5</ecNumber>
        <ecNumber evidence="3">3.5.4.9</ecNumber>
    </recommendedName>
</protein>
<dbReference type="PANTHER" id="PTHR48099">
    <property type="entry name" value="C-1-TETRAHYDROFOLATE SYNTHASE, CYTOPLASMIC-RELATED"/>
    <property type="match status" value="1"/>
</dbReference>
<dbReference type="FunFam" id="3.40.50.10860:FF:000005">
    <property type="entry name" value="C-1-tetrahydrofolate synthase, cytoplasmic, putative"/>
    <property type="match status" value="1"/>
</dbReference>
<dbReference type="RefSeq" id="XP_003740156.1">
    <property type="nucleotide sequence ID" value="XM_003740108.1"/>
</dbReference>
<dbReference type="EC" id="1.5.1.5" evidence="4"/>
<keyword evidence="10" id="KW-0511">Multifunctional enzyme</keyword>
<dbReference type="InterPro" id="IPR036291">
    <property type="entry name" value="NAD(P)-bd_dom_sf"/>
</dbReference>
<evidence type="ECO:0000256" key="9">
    <source>
        <dbReference type="ARBA" id="ARBA00023002"/>
    </source>
</evidence>
<evidence type="ECO:0000256" key="6">
    <source>
        <dbReference type="ARBA" id="ARBA00022563"/>
    </source>
</evidence>
<dbReference type="CDD" id="cd01080">
    <property type="entry name" value="NAD_bind_m-THF_DH_Cyclohyd"/>
    <property type="match status" value="1"/>
</dbReference>
<dbReference type="PRINTS" id="PR00085">
    <property type="entry name" value="THFDHDRGNASE"/>
</dbReference>
<evidence type="ECO:0000256" key="4">
    <source>
        <dbReference type="ARBA" id="ARBA00012859"/>
    </source>
</evidence>
<evidence type="ECO:0000256" key="8">
    <source>
        <dbReference type="ARBA" id="ARBA00022857"/>
    </source>
</evidence>
<dbReference type="GO" id="GO:0004477">
    <property type="term" value="F:methenyltetrahydrofolate cyclohydrolase activity"/>
    <property type="evidence" value="ECO:0007669"/>
    <property type="project" value="UniProtKB-EC"/>
</dbReference>
<keyword evidence="6" id="KW-0554">One-carbon metabolism</keyword>
<dbReference type="InterPro" id="IPR020867">
    <property type="entry name" value="THF_DH/CycHdrlase_CS"/>
</dbReference>
<dbReference type="GO" id="GO:0035999">
    <property type="term" value="P:tetrahydrofolate interconversion"/>
    <property type="evidence" value="ECO:0007669"/>
    <property type="project" value="TreeGrafter"/>
</dbReference>
<dbReference type="Proteomes" id="UP000694867">
    <property type="component" value="Unplaced"/>
</dbReference>
<organism evidence="15 16">
    <name type="scientific">Galendromus occidentalis</name>
    <name type="common">western predatory mite</name>
    <dbReference type="NCBI Taxonomy" id="34638"/>
    <lineage>
        <taxon>Eukaryota</taxon>
        <taxon>Metazoa</taxon>
        <taxon>Ecdysozoa</taxon>
        <taxon>Arthropoda</taxon>
        <taxon>Chelicerata</taxon>
        <taxon>Arachnida</taxon>
        <taxon>Acari</taxon>
        <taxon>Parasitiformes</taxon>
        <taxon>Mesostigmata</taxon>
        <taxon>Gamasina</taxon>
        <taxon>Phytoseioidea</taxon>
        <taxon>Phytoseiidae</taxon>
        <taxon>Typhlodrominae</taxon>
        <taxon>Galendromus</taxon>
    </lineage>
</organism>
<dbReference type="Gene3D" id="3.40.50.720">
    <property type="entry name" value="NAD(P)-binding Rossmann-like Domain"/>
    <property type="match status" value="1"/>
</dbReference>
<evidence type="ECO:0000259" key="14">
    <source>
        <dbReference type="Pfam" id="PF02882"/>
    </source>
</evidence>
<comment type="catalytic activity">
    <reaction evidence="11">
        <text>(6R)-5,10-methenyltetrahydrofolate + H2O = (6R)-10-formyltetrahydrofolate + H(+)</text>
        <dbReference type="Rhea" id="RHEA:23700"/>
        <dbReference type="ChEBI" id="CHEBI:15377"/>
        <dbReference type="ChEBI" id="CHEBI:15378"/>
        <dbReference type="ChEBI" id="CHEBI:57455"/>
        <dbReference type="ChEBI" id="CHEBI:195366"/>
        <dbReference type="EC" id="3.5.4.9"/>
    </reaction>
</comment>
<dbReference type="InterPro" id="IPR046346">
    <property type="entry name" value="Aminoacid_DH-like_N_sf"/>
</dbReference>
<dbReference type="SUPFAM" id="SSF51735">
    <property type="entry name" value="NAD(P)-binding Rossmann-fold domains"/>
    <property type="match status" value="1"/>
</dbReference>
<dbReference type="PANTHER" id="PTHR48099:SF5">
    <property type="entry name" value="C-1-TETRAHYDROFOLATE SYNTHASE, CYTOPLASMIC"/>
    <property type="match status" value="1"/>
</dbReference>
<evidence type="ECO:0000256" key="11">
    <source>
        <dbReference type="ARBA" id="ARBA00036357"/>
    </source>
</evidence>
<comment type="catalytic activity">
    <reaction evidence="12">
        <text>(6S)-5,6,7,8-tetrahydrofolate + formate + ATP = (6R)-10-formyltetrahydrofolate + ADP + phosphate</text>
        <dbReference type="Rhea" id="RHEA:20221"/>
        <dbReference type="ChEBI" id="CHEBI:15740"/>
        <dbReference type="ChEBI" id="CHEBI:30616"/>
        <dbReference type="ChEBI" id="CHEBI:43474"/>
        <dbReference type="ChEBI" id="CHEBI:57453"/>
        <dbReference type="ChEBI" id="CHEBI:195366"/>
        <dbReference type="ChEBI" id="CHEBI:456216"/>
        <dbReference type="EC" id="6.3.4.3"/>
    </reaction>
</comment>
<accession>A0AAJ6QQ59</accession>
<dbReference type="GO" id="GO:0004329">
    <property type="term" value="F:formate-tetrahydrofolate ligase activity"/>
    <property type="evidence" value="ECO:0007669"/>
    <property type="project" value="UniProtKB-EC"/>
</dbReference>
<evidence type="ECO:0000256" key="7">
    <source>
        <dbReference type="ARBA" id="ARBA00022801"/>
    </source>
</evidence>
<name>A0AAJ6QQ59_9ACAR</name>
<evidence type="ECO:0000256" key="1">
    <source>
        <dbReference type="ARBA" id="ARBA00004777"/>
    </source>
</evidence>
<dbReference type="KEGG" id="goe:100898454"/>
<keyword evidence="7" id="KW-0378">Hydrolase</keyword>
<dbReference type="Pfam" id="PF02882">
    <property type="entry name" value="THF_DHG_CYH_C"/>
    <property type="match status" value="1"/>
</dbReference>
<reference evidence="16" key="1">
    <citation type="submission" date="2025-08" db="UniProtKB">
        <authorList>
            <consortium name="RefSeq"/>
        </authorList>
    </citation>
    <scope>IDENTIFICATION</scope>
</reference>
<dbReference type="EC" id="3.5.4.9" evidence="3"/>
<evidence type="ECO:0000259" key="13">
    <source>
        <dbReference type="Pfam" id="PF00763"/>
    </source>
</evidence>
<sequence>MRPLRSVYRILDNCRRRRWYSRNSGGSSCRVLDGRALAHCREETLRHLVESVRRAPCLTVVLVGHQPASEVYVRNKQMACARVGIEFKLLRFPDSIEQHELIGEIHRLNQDSSVHGVLVQLPLPAALDANQVCSEVIPVKDVDCFTPENVGKLCQGNPLFIPCAPQAVLTLLEEAGSQLEGANALMIGRSKVVGLPLSMMLGHRGATVATAHSLTPPQNLEELCRWADIVVCAAGVPHLVRGNMVKKDAVVIDVGINRLPMGGIVGDVYFDEVIQKASVITPVPGGVGPLTVVSLLENTMLAYELLYF</sequence>
<dbReference type="Gene3D" id="3.40.50.10860">
    <property type="entry name" value="Leucine Dehydrogenase, chain A, domain 1"/>
    <property type="match status" value="1"/>
</dbReference>
<keyword evidence="9" id="KW-0560">Oxidoreductase</keyword>
<feature type="domain" description="Tetrahydrofolate dehydrogenase/cyclohydrolase catalytic" evidence="13">
    <location>
        <begin position="32"/>
        <end position="143"/>
    </location>
</feature>
<evidence type="ECO:0000256" key="12">
    <source>
        <dbReference type="ARBA" id="ARBA00049033"/>
    </source>
</evidence>
<keyword evidence="15" id="KW-1185">Reference proteome</keyword>
<evidence type="ECO:0000256" key="10">
    <source>
        <dbReference type="ARBA" id="ARBA00023268"/>
    </source>
</evidence>
<gene>
    <name evidence="16" type="primary">LOC100898454</name>
</gene>
<dbReference type="GeneID" id="100898454"/>
<feature type="domain" description="Tetrahydrofolate dehydrogenase/cyclohydrolase NAD(P)-binding" evidence="14">
    <location>
        <begin position="162"/>
        <end position="304"/>
    </location>
</feature>
<dbReference type="AlphaFoldDB" id="A0AAJ6QQ59"/>
<dbReference type="SUPFAM" id="SSF53223">
    <property type="entry name" value="Aminoacid dehydrogenase-like, N-terminal domain"/>
    <property type="match status" value="1"/>
</dbReference>
<evidence type="ECO:0000256" key="5">
    <source>
        <dbReference type="ARBA" id="ARBA00017592"/>
    </source>
</evidence>
<evidence type="ECO:0000256" key="2">
    <source>
        <dbReference type="ARBA" id="ARBA00011738"/>
    </source>
</evidence>
<dbReference type="HAMAP" id="MF_01576">
    <property type="entry name" value="THF_DHG_CYH"/>
    <property type="match status" value="1"/>
</dbReference>
<dbReference type="GO" id="GO:0005829">
    <property type="term" value="C:cytosol"/>
    <property type="evidence" value="ECO:0007669"/>
    <property type="project" value="TreeGrafter"/>
</dbReference>
<dbReference type="PROSITE" id="PS00766">
    <property type="entry name" value="THF_DHG_CYH_1"/>
    <property type="match status" value="1"/>
</dbReference>
<dbReference type="GO" id="GO:0004488">
    <property type="term" value="F:methylenetetrahydrofolate dehydrogenase (NADP+) activity"/>
    <property type="evidence" value="ECO:0007669"/>
    <property type="project" value="UniProtKB-EC"/>
</dbReference>
<dbReference type="InterPro" id="IPR020630">
    <property type="entry name" value="THF_DH/CycHdrlase_cat_dom"/>
</dbReference>
<evidence type="ECO:0000313" key="15">
    <source>
        <dbReference type="Proteomes" id="UP000694867"/>
    </source>
</evidence>
<evidence type="ECO:0000313" key="16">
    <source>
        <dbReference type="RefSeq" id="XP_003740156.1"/>
    </source>
</evidence>
<proteinExistence type="inferred from homology"/>